<dbReference type="InterPro" id="IPR002586">
    <property type="entry name" value="CobQ/CobB/MinD/ParA_Nub-bd_dom"/>
</dbReference>
<dbReference type="PANTHER" id="PTHR43384">
    <property type="entry name" value="SEPTUM SITE-DETERMINING PROTEIN MIND HOMOLOG, CHLOROPLASTIC-RELATED"/>
    <property type="match status" value="1"/>
</dbReference>
<keyword evidence="5" id="KW-1185">Reference proteome</keyword>
<protein>
    <submittedName>
        <fullName evidence="4">Pilus assembly protein</fullName>
    </submittedName>
</protein>
<dbReference type="SUPFAM" id="SSF52540">
    <property type="entry name" value="P-loop containing nucleoside triphosphate hydrolases"/>
    <property type="match status" value="1"/>
</dbReference>
<evidence type="ECO:0000256" key="2">
    <source>
        <dbReference type="ARBA" id="ARBA00022840"/>
    </source>
</evidence>
<dbReference type="Gene3D" id="3.40.50.2300">
    <property type="match status" value="1"/>
</dbReference>
<dbReference type="InterPro" id="IPR050625">
    <property type="entry name" value="ParA/MinD_ATPase"/>
</dbReference>
<reference evidence="4 5" key="1">
    <citation type="submission" date="2019-09" db="EMBL/GenBank/DDBJ databases">
        <title>Genome sequence of Rhodovastum atsumiense, a diverse member of the Acetobacteraceae family of non-sulfur purple photosynthetic bacteria.</title>
        <authorList>
            <person name="Meyer T."/>
            <person name="Kyndt J."/>
        </authorList>
    </citation>
    <scope>NUCLEOTIDE SEQUENCE [LARGE SCALE GENOMIC DNA]</scope>
    <source>
        <strain evidence="4 5">DSM 21279</strain>
    </source>
</reference>
<keyword evidence="1" id="KW-0547">Nucleotide-binding</keyword>
<keyword evidence="2" id="KW-0067">ATP-binding</keyword>
<dbReference type="GO" id="GO:0051782">
    <property type="term" value="P:negative regulation of cell division"/>
    <property type="evidence" value="ECO:0007669"/>
    <property type="project" value="TreeGrafter"/>
</dbReference>
<evidence type="ECO:0000313" key="4">
    <source>
        <dbReference type="EMBL" id="KAA5613894.1"/>
    </source>
</evidence>
<dbReference type="RefSeq" id="WP_150039278.1">
    <property type="nucleotide sequence ID" value="NZ_OW485601.1"/>
</dbReference>
<dbReference type="Pfam" id="PF01656">
    <property type="entry name" value="CbiA"/>
    <property type="match status" value="1"/>
</dbReference>
<feature type="domain" description="CobQ/CobB/MinD/ParA nucleotide binding" evidence="3">
    <location>
        <begin position="156"/>
        <end position="343"/>
    </location>
</feature>
<dbReference type="PANTHER" id="PTHR43384:SF6">
    <property type="entry name" value="SEPTUM SITE-DETERMINING PROTEIN MIND HOMOLOG, CHLOROPLASTIC"/>
    <property type="match status" value="1"/>
</dbReference>
<sequence length="407" mass="43091">MPDDLLARMAPDPEETLSTARQPLLAYATDRATLAVLSDALASALGAGAEFRLGDMAEARAGLQRLHAPLAALIVDVSGAADPFAALEELATYVDPAVRVCVIGDVADMDFYRQVTRRLGASEYLCKPLSRDQVARGFLPAITGGGDVPARSGRVVTVTGVRGGAGASTIAVNLAVQLSERARHHVLLFDADLHAGTTGLMLSAPDGGGLRAALEHPDRVDNIFAERSAPALGDRLRLLAAEEALDSPVSIPPGSARHLTTLLCNRYNLVVIDLPGRTDPLTQELRGTAHLRVLVMDPTLAALRDMLRHLALPAAPLQASRPVVVLNRAGMPGALTRRQVEDGLGIAIDVAIPWLPRQLHGAATLGEPMARRRGPFQAAVATLADQIVPRPRLPARSWFGLRRGGRA</sequence>
<dbReference type="GO" id="GO:0005524">
    <property type="term" value="F:ATP binding"/>
    <property type="evidence" value="ECO:0007669"/>
    <property type="project" value="UniProtKB-KW"/>
</dbReference>
<dbReference type="GO" id="GO:0009898">
    <property type="term" value="C:cytoplasmic side of plasma membrane"/>
    <property type="evidence" value="ECO:0007669"/>
    <property type="project" value="TreeGrafter"/>
</dbReference>
<accession>A0A5M6IZW7</accession>
<dbReference type="Gene3D" id="3.40.50.300">
    <property type="entry name" value="P-loop containing nucleotide triphosphate hydrolases"/>
    <property type="match status" value="1"/>
</dbReference>
<dbReference type="EMBL" id="VWPK01000004">
    <property type="protein sequence ID" value="KAA5613894.1"/>
    <property type="molecule type" value="Genomic_DNA"/>
</dbReference>
<dbReference type="InterPro" id="IPR027417">
    <property type="entry name" value="P-loop_NTPase"/>
</dbReference>
<dbReference type="GO" id="GO:0005829">
    <property type="term" value="C:cytosol"/>
    <property type="evidence" value="ECO:0007669"/>
    <property type="project" value="TreeGrafter"/>
</dbReference>
<evidence type="ECO:0000259" key="3">
    <source>
        <dbReference type="Pfam" id="PF01656"/>
    </source>
</evidence>
<evidence type="ECO:0000256" key="1">
    <source>
        <dbReference type="ARBA" id="ARBA00022741"/>
    </source>
</evidence>
<organism evidence="4 5">
    <name type="scientific">Rhodovastum atsumiense</name>
    <dbReference type="NCBI Taxonomy" id="504468"/>
    <lineage>
        <taxon>Bacteria</taxon>
        <taxon>Pseudomonadati</taxon>
        <taxon>Pseudomonadota</taxon>
        <taxon>Alphaproteobacteria</taxon>
        <taxon>Acetobacterales</taxon>
        <taxon>Acetobacteraceae</taxon>
        <taxon>Rhodovastum</taxon>
    </lineage>
</organism>
<comment type="caution">
    <text evidence="4">The sequence shown here is derived from an EMBL/GenBank/DDBJ whole genome shotgun (WGS) entry which is preliminary data.</text>
</comment>
<dbReference type="AlphaFoldDB" id="A0A5M6IZW7"/>
<gene>
    <name evidence="4" type="ORF">F1189_03725</name>
</gene>
<dbReference type="OrthoDB" id="9783172at2"/>
<name>A0A5M6IZW7_9PROT</name>
<dbReference type="Proteomes" id="UP000325255">
    <property type="component" value="Unassembled WGS sequence"/>
</dbReference>
<proteinExistence type="predicted"/>
<evidence type="ECO:0000313" key="5">
    <source>
        <dbReference type="Proteomes" id="UP000325255"/>
    </source>
</evidence>
<dbReference type="GO" id="GO:0016887">
    <property type="term" value="F:ATP hydrolysis activity"/>
    <property type="evidence" value="ECO:0007669"/>
    <property type="project" value="TreeGrafter"/>
</dbReference>